<evidence type="ECO:0008006" key="5">
    <source>
        <dbReference type="Google" id="ProtNLM"/>
    </source>
</evidence>
<keyword evidence="4" id="KW-1185">Reference proteome</keyword>
<evidence type="ECO:0000259" key="1">
    <source>
        <dbReference type="Pfam" id="PF07287"/>
    </source>
</evidence>
<evidence type="ECO:0000313" key="3">
    <source>
        <dbReference type="EMBL" id="RSL98226.1"/>
    </source>
</evidence>
<dbReference type="Gene3D" id="3.40.50.720">
    <property type="entry name" value="NAD(P)-binding Rossmann-like Domain"/>
    <property type="match status" value="1"/>
</dbReference>
<evidence type="ECO:0000313" key="4">
    <source>
        <dbReference type="Proteomes" id="UP000287144"/>
    </source>
</evidence>
<dbReference type="InterPro" id="IPR036291">
    <property type="entry name" value="NAD(P)-bd_dom_sf"/>
</dbReference>
<dbReference type="InterPro" id="IPR010839">
    <property type="entry name" value="AtuA_N"/>
</dbReference>
<accession>A0A428T862</accession>
<dbReference type="AlphaFoldDB" id="A0A428T862"/>
<name>A0A428T862_9HYPO</name>
<feature type="domain" description="AtuA-like ferredoxin-fold" evidence="2">
    <location>
        <begin position="492"/>
        <end position="591"/>
    </location>
</feature>
<reference evidence="3 4" key="1">
    <citation type="submission" date="2017-06" db="EMBL/GenBank/DDBJ databases">
        <title>Comparative genomic analysis of Ambrosia Fusariam Clade fungi.</title>
        <authorList>
            <person name="Stajich J.E."/>
            <person name="Carrillo J."/>
            <person name="Kijimoto T."/>
            <person name="Eskalen A."/>
            <person name="O'Donnell K."/>
            <person name="Kasson M."/>
        </authorList>
    </citation>
    <scope>NUCLEOTIDE SEQUENCE [LARGE SCALE GENOMIC DNA]</scope>
    <source>
        <strain evidence="3 4">NRRL62579</strain>
    </source>
</reference>
<feature type="domain" description="Acyclic terpene utilisation N-terminal" evidence="1">
    <location>
        <begin position="16"/>
        <end position="450"/>
    </location>
</feature>
<dbReference type="SUPFAM" id="SSF51735">
    <property type="entry name" value="NAD(P)-binding Rossmann-fold domains"/>
    <property type="match status" value="1"/>
</dbReference>
<dbReference type="PANTHER" id="PTHR47585">
    <property type="match status" value="1"/>
</dbReference>
<evidence type="ECO:0000259" key="2">
    <source>
        <dbReference type="Pfam" id="PF23544"/>
    </source>
</evidence>
<gene>
    <name evidence="3" type="ORF">CEP52_010413</name>
</gene>
<dbReference type="PANTHER" id="PTHR47585:SF1">
    <property type="entry name" value="DUF1446 DOMAIN-CONTAINING PROTEIN"/>
    <property type="match status" value="1"/>
</dbReference>
<proteinExistence type="predicted"/>
<dbReference type="Pfam" id="PF23544">
    <property type="entry name" value="AtuA_ferredoxin"/>
    <property type="match status" value="1"/>
</dbReference>
<sequence length="692" mass="75083">MAKRAIRIGNWQIEPNSSGAAGDGPDQLYRLATEGPIDAIYSDYLAEVNIAMRALEIREHPELGYETAFLTHLGWKTAAAEVVSRGIKVVHNGGALNPRGLYEATTKFLAEKGLNGVKIAWVDGDNVTELVQRRDESYEHLDIDGLDSAEIGKDVLSANAYIGMRGILAALNAGAQIVICGRCCDASPPMALAAWWHAWHLTDWDRIAGSLVAGHVTECGPYSTGGNFCGFKAIPRLWEVGHPIAEIEDDGSCVVTMHEGSNGAVTVDTITAQLVYEIQGPAYLNPDVTAILGGVELEGLGPNRVRLSGVKGIPPPPTTKLAICALGGYQAEVSTYAVGLDIEEKAALQRKQILGRLNPDHFSKIAIDTYGSVPEDPLSQKDASVQIRHFIQAPTKDAISEFKEAFLFCAMQGYGGYHLNMDLRTLTPKPFVTYFPGKIEQSRVNVQVHLGWDDSVIPAPPLDESRAFTGQLSYDSSDPVGLAEFGDTKRAPLGKVVLARSGDKGGNANVGLWVRRDDEWPWLRSLLTIDKIKHLLGNDYKPEFRVERFELPKLRAVHFVIYGLLEDGVSSSSLIDGFAKSVGEFIRARQVDVPTKFLSRPHVGDIEVGITDDEDPMAKSAVVIGSTGLVGSNVLSMALASGFVHTVTTISRRLPKTTDSALNSVVDTNTDNWGIALSELKPPPDIHWDMML</sequence>
<protein>
    <recommendedName>
        <fullName evidence="5">Duf1446 domain-containing protein</fullName>
    </recommendedName>
</protein>
<dbReference type="InterPro" id="IPR056362">
    <property type="entry name" value="AtuA-like_ferredoxin_dom"/>
</dbReference>
<dbReference type="Pfam" id="PF07287">
    <property type="entry name" value="AtuA"/>
    <property type="match status" value="1"/>
</dbReference>
<organism evidence="3 4">
    <name type="scientific">Fusarium oligoseptatum</name>
    <dbReference type="NCBI Taxonomy" id="2604345"/>
    <lineage>
        <taxon>Eukaryota</taxon>
        <taxon>Fungi</taxon>
        <taxon>Dikarya</taxon>
        <taxon>Ascomycota</taxon>
        <taxon>Pezizomycotina</taxon>
        <taxon>Sordariomycetes</taxon>
        <taxon>Hypocreomycetidae</taxon>
        <taxon>Hypocreales</taxon>
        <taxon>Nectriaceae</taxon>
        <taxon>Fusarium</taxon>
        <taxon>Fusarium solani species complex</taxon>
    </lineage>
</organism>
<dbReference type="EMBL" id="NKCK01000117">
    <property type="protein sequence ID" value="RSL98226.1"/>
    <property type="molecule type" value="Genomic_DNA"/>
</dbReference>
<dbReference type="Proteomes" id="UP000287144">
    <property type="component" value="Unassembled WGS sequence"/>
</dbReference>
<comment type="caution">
    <text evidence="3">The sequence shown here is derived from an EMBL/GenBank/DDBJ whole genome shotgun (WGS) entry which is preliminary data.</text>
</comment>